<evidence type="ECO:0000313" key="9">
    <source>
        <dbReference type="Proteomes" id="UP000821853"/>
    </source>
</evidence>
<evidence type="ECO:0000256" key="2">
    <source>
        <dbReference type="ARBA" id="ARBA00022490"/>
    </source>
</evidence>
<keyword evidence="4" id="KW-0175">Coiled coil</keyword>
<dbReference type="GO" id="GO:0005737">
    <property type="term" value="C:cytoplasm"/>
    <property type="evidence" value="ECO:0007669"/>
    <property type="project" value="UniProtKB-ARBA"/>
</dbReference>
<evidence type="ECO:0000256" key="4">
    <source>
        <dbReference type="ARBA" id="ARBA00023054"/>
    </source>
</evidence>
<sequence length="340" mass="37134">MPSGPTSTSCRPPGVERCRGALTHEQDLRMIRELTASSSACSTPRQQQLSDIEKMRGGLPSGTTHAEGAFLGDEDAAASATGGSHFRCDREKLTLSQSLLRAEEEISRLRQLALSQDLLGRPAAPSDMCRLLHCLYWKYRKADSCRKALVYQKQYLLSLLQGFQATEDMALRMLATRRPPPSPPALLHMDSSEDDGVPHFRNHQGFRLHSSAAGRGHFQHLLAYQHPRGARQDSVEEAPLPSGSSSHSSADGGSSGFASSLPPSPRFRFRSAVQALVALHRMQHLVQKWRLAACIPPTPVLMHKVELAVRSVPAGTCVPIPFLPLVSLVSPTKEGSRNIT</sequence>
<dbReference type="PANTHER" id="PTHR44981:SF2">
    <property type="entry name" value="PERICENTRIN-LIKE PROTEIN, ISOFORM F"/>
    <property type="match status" value="1"/>
</dbReference>
<keyword evidence="2" id="KW-0963">Cytoplasm</keyword>
<dbReference type="Proteomes" id="UP000821853">
    <property type="component" value="Chromosome 3"/>
</dbReference>
<evidence type="ECO:0000259" key="7">
    <source>
        <dbReference type="Pfam" id="PF10495"/>
    </source>
</evidence>
<dbReference type="AlphaFoldDB" id="A0A9J6G6W1"/>
<organism evidence="8 9">
    <name type="scientific">Haemaphysalis longicornis</name>
    <name type="common">Bush tick</name>
    <dbReference type="NCBI Taxonomy" id="44386"/>
    <lineage>
        <taxon>Eukaryota</taxon>
        <taxon>Metazoa</taxon>
        <taxon>Ecdysozoa</taxon>
        <taxon>Arthropoda</taxon>
        <taxon>Chelicerata</taxon>
        <taxon>Arachnida</taxon>
        <taxon>Acari</taxon>
        <taxon>Parasitiformes</taxon>
        <taxon>Ixodida</taxon>
        <taxon>Ixodoidea</taxon>
        <taxon>Ixodidae</taxon>
        <taxon>Haemaphysalinae</taxon>
        <taxon>Haemaphysalis</taxon>
    </lineage>
</organism>
<evidence type="ECO:0000256" key="1">
    <source>
        <dbReference type="ARBA" id="ARBA00004300"/>
    </source>
</evidence>
<name>A0A9J6G6W1_HAELO</name>
<comment type="caution">
    <text evidence="8">The sequence shown here is derived from an EMBL/GenBank/DDBJ whole genome shotgun (WGS) entry which is preliminary data.</text>
</comment>
<reference evidence="8 9" key="1">
    <citation type="journal article" date="2020" name="Cell">
        <title>Large-Scale Comparative Analyses of Tick Genomes Elucidate Their Genetic Diversity and Vector Capacities.</title>
        <authorList>
            <consortium name="Tick Genome and Microbiome Consortium (TIGMIC)"/>
            <person name="Jia N."/>
            <person name="Wang J."/>
            <person name="Shi W."/>
            <person name="Du L."/>
            <person name="Sun Y."/>
            <person name="Zhan W."/>
            <person name="Jiang J.F."/>
            <person name="Wang Q."/>
            <person name="Zhang B."/>
            <person name="Ji P."/>
            <person name="Bell-Sakyi L."/>
            <person name="Cui X.M."/>
            <person name="Yuan T.T."/>
            <person name="Jiang B.G."/>
            <person name="Yang W.F."/>
            <person name="Lam T.T."/>
            <person name="Chang Q.C."/>
            <person name="Ding S.J."/>
            <person name="Wang X.J."/>
            <person name="Zhu J.G."/>
            <person name="Ruan X.D."/>
            <person name="Zhao L."/>
            <person name="Wei J.T."/>
            <person name="Ye R.Z."/>
            <person name="Que T.C."/>
            <person name="Du C.H."/>
            <person name="Zhou Y.H."/>
            <person name="Cheng J.X."/>
            <person name="Dai P.F."/>
            <person name="Guo W.B."/>
            <person name="Han X.H."/>
            <person name="Huang E.J."/>
            <person name="Li L.F."/>
            <person name="Wei W."/>
            <person name="Gao Y.C."/>
            <person name="Liu J.Z."/>
            <person name="Shao H.Z."/>
            <person name="Wang X."/>
            <person name="Wang C.C."/>
            <person name="Yang T.C."/>
            <person name="Huo Q.B."/>
            <person name="Li W."/>
            <person name="Chen H.Y."/>
            <person name="Chen S.E."/>
            <person name="Zhou L.G."/>
            <person name="Ni X.B."/>
            <person name="Tian J.H."/>
            <person name="Sheng Y."/>
            <person name="Liu T."/>
            <person name="Pan Y.S."/>
            <person name="Xia L.Y."/>
            <person name="Li J."/>
            <person name="Zhao F."/>
            <person name="Cao W.C."/>
        </authorList>
    </citation>
    <scope>NUCLEOTIDE SEQUENCE [LARGE SCALE GENOMIC DNA]</scope>
    <source>
        <strain evidence="8">HaeL-2018</strain>
    </source>
</reference>
<dbReference type="GO" id="GO:0005813">
    <property type="term" value="C:centrosome"/>
    <property type="evidence" value="ECO:0007669"/>
    <property type="project" value="UniProtKB-SubCell"/>
</dbReference>
<gene>
    <name evidence="8" type="ORF">HPB48_005648</name>
</gene>
<dbReference type="OrthoDB" id="6429819at2759"/>
<evidence type="ECO:0000256" key="3">
    <source>
        <dbReference type="ARBA" id="ARBA00022553"/>
    </source>
</evidence>
<dbReference type="GO" id="GO:0007165">
    <property type="term" value="P:signal transduction"/>
    <property type="evidence" value="ECO:0007669"/>
    <property type="project" value="InterPro"/>
</dbReference>
<dbReference type="InterPro" id="IPR019528">
    <property type="entry name" value="PACT_domain"/>
</dbReference>
<feature type="compositionally biased region" description="Low complexity" evidence="6">
    <location>
        <begin position="242"/>
        <end position="260"/>
    </location>
</feature>
<dbReference type="Pfam" id="PF10495">
    <property type="entry name" value="PACT_coil_coil"/>
    <property type="match status" value="1"/>
</dbReference>
<evidence type="ECO:0000256" key="5">
    <source>
        <dbReference type="ARBA" id="ARBA00023212"/>
    </source>
</evidence>
<dbReference type="InterPro" id="IPR028745">
    <property type="entry name" value="AKAP9/Pericentrin"/>
</dbReference>
<keyword evidence="5" id="KW-0206">Cytoskeleton</keyword>
<keyword evidence="9" id="KW-1185">Reference proteome</keyword>
<dbReference type="PANTHER" id="PTHR44981">
    <property type="entry name" value="PERICENTRIN-LIKE PROTEIN, ISOFORM F"/>
    <property type="match status" value="1"/>
</dbReference>
<evidence type="ECO:0000313" key="8">
    <source>
        <dbReference type="EMBL" id="KAH9371178.1"/>
    </source>
</evidence>
<feature type="region of interest" description="Disordered" evidence="6">
    <location>
        <begin position="229"/>
        <end position="261"/>
    </location>
</feature>
<dbReference type="VEuPathDB" id="VectorBase:HLOH_063267"/>
<feature type="domain" description="Pericentrin/AKAP-450 centrosomal targeting" evidence="7">
    <location>
        <begin position="138"/>
        <end position="188"/>
    </location>
</feature>
<feature type="region of interest" description="Disordered" evidence="6">
    <location>
        <begin position="176"/>
        <end position="202"/>
    </location>
</feature>
<protein>
    <recommendedName>
        <fullName evidence="7">Pericentrin/AKAP-450 centrosomal targeting domain-containing protein</fullName>
    </recommendedName>
</protein>
<dbReference type="GO" id="GO:0060090">
    <property type="term" value="F:molecular adaptor activity"/>
    <property type="evidence" value="ECO:0007669"/>
    <property type="project" value="InterPro"/>
</dbReference>
<accession>A0A9J6G6W1</accession>
<keyword evidence="3" id="KW-0597">Phosphoprotein</keyword>
<comment type="subcellular location">
    <subcellularLocation>
        <location evidence="1">Cytoplasm</location>
        <location evidence="1">Cytoskeleton</location>
        <location evidence="1">Microtubule organizing center</location>
        <location evidence="1">Centrosome</location>
    </subcellularLocation>
</comment>
<proteinExistence type="predicted"/>
<dbReference type="EMBL" id="JABSTR010000005">
    <property type="protein sequence ID" value="KAH9371178.1"/>
    <property type="molecule type" value="Genomic_DNA"/>
</dbReference>
<evidence type="ECO:0000256" key="6">
    <source>
        <dbReference type="SAM" id="MobiDB-lite"/>
    </source>
</evidence>